<name>A0A917NH66_9PROT</name>
<evidence type="ECO:0000256" key="1">
    <source>
        <dbReference type="SAM" id="MobiDB-lite"/>
    </source>
</evidence>
<evidence type="ECO:0000313" key="2">
    <source>
        <dbReference type="EMBL" id="GGJ00198.1"/>
    </source>
</evidence>
<reference evidence="2" key="1">
    <citation type="journal article" date="2014" name="Int. J. Syst. Evol. Microbiol.">
        <title>Complete genome sequence of Corynebacterium casei LMG S-19264T (=DSM 44701T), isolated from a smear-ripened cheese.</title>
        <authorList>
            <consortium name="US DOE Joint Genome Institute (JGI-PGF)"/>
            <person name="Walter F."/>
            <person name="Albersmeier A."/>
            <person name="Kalinowski J."/>
            <person name="Ruckert C."/>
        </authorList>
    </citation>
    <scope>NUCLEOTIDE SEQUENCE</scope>
    <source>
        <strain evidence="2">CGMCC 1.3617</strain>
    </source>
</reference>
<proteinExistence type="predicted"/>
<comment type="caution">
    <text evidence="2">The sequence shown here is derived from an EMBL/GenBank/DDBJ whole genome shotgun (WGS) entry which is preliminary data.</text>
</comment>
<dbReference type="EMBL" id="BMKW01000001">
    <property type="protein sequence ID" value="GGJ00198.1"/>
    <property type="molecule type" value="Genomic_DNA"/>
</dbReference>
<dbReference type="SUPFAM" id="SSF48452">
    <property type="entry name" value="TPR-like"/>
    <property type="match status" value="1"/>
</dbReference>
<keyword evidence="3" id="KW-1185">Reference proteome</keyword>
<dbReference type="AlphaFoldDB" id="A0A917NH66"/>
<evidence type="ECO:0008006" key="4">
    <source>
        <dbReference type="Google" id="ProtNLM"/>
    </source>
</evidence>
<dbReference type="InterPro" id="IPR011990">
    <property type="entry name" value="TPR-like_helical_dom_sf"/>
</dbReference>
<protein>
    <recommendedName>
        <fullName evidence="4">Tetratricopeptide repeat protein</fullName>
    </recommendedName>
</protein>
<accession>A0A917NH66</accession>
<dbReference type="Proteomes" id="UP000661507">
    <property type="component" value="Unassembled WGS sequence"/>
</dbReference>
<organism evidence="2 3">
    <name type="scientific">Neoroseomonas lacus</name>
    <dbReference type="NCBI Taxonomy" id="287609"/>
    <lineage>
        <taxon>Bacteria</taxon>
        <taxon>Pseudomonadati</taxon>
        <taxon>Pseudomonadota</taxon>
        <taxon>Alphaproteobacteria</taxon>
        <taxon>Acetobacterales</taxon>
        <taxon>Acetobacteraceae</taxon>
        <taxon>Neoroseomonas</taxon>
    </lineage>
</organism>
<sequence>MAQYPRRISYGFSMGGYGAIKHSRILGATHVLAMSPQWSIRPDVAPWERRYLHFLDECVENMEVVKDDCGGKIYLIYDDMNSDSHHAKRIAAATDIIEIPASLAGHDTWALFLSSATMRALFDAIFADDVSRIYRIVRERRRLLPDLETRILWARARRYFRLKRLDEAERAARRADRLTARVPGAAWLLTAILIEMNRPEEAETVIRLEMERFPTIRWLGIHLVKALESQGRLRDALDALAPMLASQPHRSDLKRSADHITRKLHAQGGRIAAIPPRPDRTSDGGPVWSKAGGSSPAVGTPQARD</sequence>
<dbReference type="Gene3D" id="1.25.40.10">
    <property type="entry name" value="Tetratricopeptide repeat domain"/>
    <property type="match status" value="1"/>
</dbReference>
<feature type="region of interest" description="Disordered" evidence="1">
    <location>
        <begin position="268"/>
        <end position="305"/>
    </location>
</feature>
<reference evidence="2" key="2">
    <citation type="submission" date="2020-09" db="EMBL/GenBank/DDBJ databases">
        <authorList>
            <person name="Sun Q."/>
            <person name="Zhou Y."/>
        </authorList>
    </citation>
    <scope>NUCLEOTIDE SEQUENCE</scope>
    <source>
        <strain evidence="2">CGMCC 1.3617</strain>
    </source>
</reference>
<evidence type="ECO:0000313" key="3">
    <source>
        <dbReference type="Proteomes" id="UP000661507"/>
    </source>
</evidence>
<gene>
    <name evidence="2" type="ORF">GCM10011320_03730</name>
</gene>